<evidence type="ECO:0000256" key="11">
    <source>
        <dbReference type="ARBA" id="ARBA00023136"/>
    </source>
</evidence>
<organism evidence="14 15">
    <name type="scientific">Fluviicoccus keumensis</name>
    <dbReference type="NCBI Taxonomy" id="1435465"/>
    <lineage>
        <taxon>Bacteria</taxon>
        <taxon>Pseudomonadati</taxon>
        <taxon>Pseudomonadota</taxon>
        <taxon>Gammaproteobacteria</taxon>
        <taxon>Moraxellales</taxon>
        <taxon>Moraxellaceae</taxon>
        <taxon>Fluviicoccus</taxon>
    </lineage>
</organism>
<gene>
    <name evidence="14" type="ORF">EV700_1940</name>
</gene>
<evidence type="ECO:0000256" key="8">
    <source>
        <dbReference type="ARBA" id="ARBA00023002"/>
    </source>
</evidence>
<keyword evidence="9" id="KW-0408">Iron</keyword>
<keyword evidence="7 12" id="KW-1133">Transmembrane helix</keyword>
<keyword evidence="15" id="KW-1185">Reference proteome</keyword>
<keyword evidence="4" id="KW-0997">Cell inner membrane</keyword>
<dbReference type="OrthoDB" id="4759734at2"/>
<keyword evidence="5 12" id="KW-0812">Transmembrane</keyword>
<evidence type="ECO:0000259" key="13">
    <source>
        <dbReference type="Pfam" id="PF00487"/>
    </source>
</evidence>
<keyword evidence="11 12" id="KW-0472">Membrane</keyword>
<reference evidence="14 15" key="1">
    <citation type="submission" date="2019-02" db="EMBL/GenBank/DDBJ databases">
        <title>Genomic Encyclopedia of Type Strains, Phase IV (KMG-IV): sequencing the most valuable type-strain genomes for metagenomic binning, comparative biology and taxonomic classification.</title>
        <authorList>
            <person name="Goeker M."/>
        </authorList>
    </citation>
    <scope>NUCLEOTIDE SEQUENCE [LARGE SCALE GENOMIC DNA]</scope>
    <source>
        <strain evidence="14 15">DSM 105135</strain>
    </source>
</reference>
<dbReference type="GO" id="GO:0006629">
    <property type="term" value="P:lipid metabolic process"/>
    <property type="evidence" value="ECO:0007669"/>
    <property type="project" value="InterPro"/>
</dbReference>
<dbReference type="GO" id="GO:0005886">
    <property type="term" value="C:plasma membrane"/>
    <property type="evidence" value="ECO:0007669"/>
    <property type="project" value="UniProtKB-SubCell"/>
</dbReference>
<evidence type="ECO:0000256" key="12">
    <source>
        <dbReference type="SAM" id="Phobius"/>
    </source>
</evidence>
<dbReference type="InterPro" id="IPR033885">
    <property type="entry name" value="AlkB/XylM"/>
</dbReference>
<evidence type="ECO:0000313" key="15">
    <source>
        <dbReference type="Proteomes" id="UP000292423"/>
    </source>
</evidence>
<dbReference type="InterPro" id="IPR005804">
    <property type="entry name" value="FA_desaturase_dom"/>
</dbReference>
<evidence type="ECO:0000256" key="7">
    <source>
        <dbReference type="ARBA" id="ARBA00022989"/>
    </source>
</evidence>
<evidence type="ECO:0000256" key="1">
    <source>
        <dbReference type="ARBA" id="ARBA00004429"/>
    </source>
</evidence>
<comment type="caution">
    <text evidence="14">The sequence shown here is derived from an EMBL/GenBank/DDBJ whole genome shotgun (WGS) entry which is preliminary data.</text>
</comment>
<dbReference type="Proteomes" id="UP000292423">
    <property type="component" value="Unassembled WGS sequence"/>
</dbReference>
<name>A0A4Q7Z4E3_9GAMM</name>
<evidence type="ECO:0000313" key="14">
    <source>
        <dbReference type="EMBL" id="RZU45128.1"/>
    </source>
</evidence>
<feature type="domain" description="Fatty acid desaturase" evidence="13">
    <location>
        <begin position="131"/>
        <end position="351"/>
    </location>
</feature>
<proteinExistence type="inferred from homology"/>
<dbReference type="CDD" id="cd03512">
    <property type="entry name" value="Alkane-hydroxylase"/>
    <property type="match status" value="1"/>
</dbReference>
<evidence type="ECO:0000256" key="5">
    <source>
        <dbReference type="ARBA" id="ARBA00022692"/>
    </source>
</evidence>
<keyword evidence="10 14" id="KW-0503">Monooxygenase</keyword>
<dbReference type="RefSeq" id="WP_130413169.1">
    <property type="nucleotide sequence ID" value="NZ_SHKX01000012.1"/>
</dbReference>
<dbReference type="GO" id="GO:0004497">
    <property type="term" value="F:monooxygenase activity"/>
    <property type="evidence" value="ECO:0007669"/>
    <property type="project" value="UniProtKB-KW"/>
</dbReference>
<evidence type="ECO:0000256" key="3">
    <source>
        <dbReference type="ARBA" id="ARBA00022475"/>
    </source>
</evidence>
<dbReference type="Pfam" id="PF00487">
    <property type="entry name" value="FA_desaturase"/>
    <property type="match status" value="1"/>
</dbReference>
<accession>A0A4Q7Z4E3</accession>
<dbReference type="PANTHER" id="PTHR38674">
    <property type="entry name" value="ALKANE 1-MONOOXYGENASE 1"/>
    <property type="match status" value="1"/>
</dbReference>
<keyword evidence="6" id="KW-0479">Metal-binding</keyword>
<dbReference type="GO" id="GO:0046872">
    <property type="term" value="F:metal ion binding"/>
    <property type="evidence" value="ECO:0007669"/>
    <property type="project" value="UniProtKB-KW"/>
</dbReference>
<keyword evidence="8" id="KW-0560">Oxidoreductase</keyword>
<protein>
    <submittedName>
        <fullName evidence="14">Alkane 1-monooxygenase</fullName>
    </submittedName>
</protein>
<comment type="subcellular location">
    <subcellularLocation>
        <location evidence="1">Cell inner membrane</location>
        <topology evidence="1">Multi-pass membrane protein</topology>
    </subcellularLocation>
</comment>
<dbReference type="AlphaFoldDB" id="A0A4Q7Z4E3"/>
<dbReference type="PANTHER" id="PTHR38674:SF1">
    <property type="entry name" value="ALKANE 1-MONOOXYGENASE 1"/>
    <property type="match status" value="1"/>
</dbReference>
<evidence type="ECO:0000256" key="4">
    <source>
        <dbReference type="ARBA" id="ARBA00022519"/>
    </source>
</evidence>
<evidence type="ECO:0000256" key="2">
    <source>
        <dbReference type="ARBA" id="ARBA00010823"/>
    </source>
</evidence>
<feature type="transmembrane region" description="Helical" evidence="12">
    <location>
        <begin position="27"/>
        <end position="48"/>
    </location>
</feature>
<evidence type="ECO:0000256" key="9">
    <source>
        <dbReference type="ARBA" id="ARBA00023004"/>
    </source>
</evidence>
<dbReference type="EMBL" id="SHKX01000012">
    <property type="protein sequence ID" value="RZU45128.1"/>
    <property type="molecule type" value="Genomic_DNA"/>
</dbReference>
<comment type="similarity">
    <text evidence="2">Belongs to the fatty acid desaturase type 1 family. AlkB subfamily.</text>
</comment>
<evidence type="ECO:0000256" key="10">
    <source>
        <dbReference type="ARBA" id="ARBA00023033"/>
    </source>
</evidence>
<sequence length="417" mass="46055">MNAKTPDDLLNAASNATAKQWRDGKRYLWMLSPAVPVIGTAALAAYAIAPKKLRALAWTGPALIHAIIPAIDRLVGADKTNPPESAVKDLENDKYYHRVVLSFLPTQYACTLLGTWLATRKNVPLADRLGIAATVGVINGIAINTAHELGHKHDRTSRLLAMAALAPTGYTHFAVEHNFGHHKRAATPEDPASSRLGESFWKFLPRTVIGGYKSAVQIEKERLARKGKGFWSLDNELLQGWAMSAGLLGASTALFGPRAIPFLVAQGAYGASLLEVINYVEHYGLKREKLANGKYVRVSPQHSWNNNNVVTNLFLYQLQRHSDHHAHPSRSFQALRHFEDAPQLPAGYASMLLPAYIPSLWYKIMDKRVLAHYDGDITKANIDPERREEILAKYGRPAIELEEVPEVTAEVGEKEAA</sequence>
<evidence type="ECO:0000256" key="6">
    <source>
        <dbReference type="ARBA" id="ARBA00022723"/>
    </source>
</evidence>
<keyword evidence="3" id="KW-1003">Cell membrane</keyword>